<accession>A0AAV8QJQ3</accession>
<dbReference type="Proteomes" id="UP001222027">
    <property type="component" value="Unassembled WGS sequence"/>
</dbReference>
<sequence length="204" mass="22880">MLVESSSAWILVQKKAISICCCTKRESLIWSFWISTQHEILAVNNAVHHTRKKIVALRRCFAADLYNHHAHDTLIFQREQRKKKQQEPLPTELSANILFRILHKYLPLADSSQKPTPLPSQLSRERERERFTLVERGSCAGDESSSCCSSLSSGWVLRFLITEKPAKVADRKINPCAMGISGQGSSLCLPNLGRLGKGEPVSPS</sequence>
<name>A0AAV8QJQ3_ENSVE</name>
<evidence type="ECO:0000313" key="2">
    <source>
        <dbReference type="Proteomes" id="UP001222027"/>
    </source>
</evidence>
<proteinExistence type="predicted"/>
<dbReference type="EMBL" id="JAQQAF010000006">
    <property type="protein sequence ID" value="KAJ8478050.1"/>
    <property type="molecule type" value="Genomic_DNA"/>
</dbReference>
<comment type="caution">
    <text evidence="1">The sequence shown here is derived from an EMBL/GenBank/DDBJ whole genome shotgun (WGS) entry which is preliminary data.</text>
</comment>
<dbReference type="AlphaFoldDB" id="A0AAV8QJQ3"/>
<reference evidence="1 2" key="1">
    <citation type="submission" date="2022-12" db="EMBL/GenBank/DDBJ databases">
        <title>Chromosome-scale assembly of the Ensete ventricosum genome.</title>
        <authorList>
            <person name="Dussert Y."/>
            <person name="Stocks J."/>
            <person name="Wendawek A."/>
            <person name="Woldeyes F."/>
            <person name="Nichols R.A."/>
            <person name="Borrell J.S."/>
        </authorList>
    </citation>
    <scope>NUCLEOTIDE SEQUENCE [LARGE SCALE GENOMIC DNA]</scope>
    <source>
        <strain evidence="2">cv. Maze</strain>
        <tissue evidence="1">Seeds</tissue>
    </source>
</reference>
<gene>
    <name evidence="1" type="ORF">OPV22_021777</name>
</gene>
<keyword evidence="2" id="KW-1185">Reference proteome</keyword>
<organism evidence="1 2">
    <name type="scientific">Ensete ventricosum</name>
    <name type="common">Abyssinian banana</name>
    <name type="synonym">Musa ensete</name>
    <dbReference type="NCBI Taxonomy" id="4639"/>
    <lineage>
        <taxon>Eukaryota</taxon>
        <taxon>Viridiplantae</taxon>
        <taxon>Streptophyta</taxon>
        <taxon>Embryophyta</taxon>
        <taxon>Tracheophyta</taxon>
        <taxon>Spermatophyta</taxon>
        <taxon>Magnoliopsida</taxon>
        <taxon>Liliopsida</taxon>
        <taxon>Zingiberales</taxon>
        <taxon>Musaceae</taxon>
        <taxon>Ensete</taxon>
    </lineage>
</organism>
<evidence type="ECO:0000313" key="1">
    <source>
        <dbReference type="EMBL" id="KAJ8478050.1"/>
    </source>
</evidence>
<protein>
    <submittedName>
        <fullName evidence="1">Uncharacterized protein</fullName>
    </submittedName>
</protein>